<reference evidence="2 3" key="1">
    <citation type="journal article" date="2012" name="BMC Genomics">
        <title>Genomic sequence analysis and characterization of Sneathia amnii sp. nov.</title>
        <authorList>
            <consortium name="Vaginal Microbiome Consortium (additional members)"/>
            <person name="Harwich M.D.Jr."/>
            <person name="Serrano M.G."/>
            <person name="Fettweis J.M."/>
            <person name="Alves J.M."/>
            <person name="Reimers M.A."/>
            <person name="Buck G.A."/>
            <person name="Jefferson K.K."/>
        </authorList>
    </citation>
    <scope>NUCLEOTIDE SEQUENCE [LARGE SCALE GENOMIC DNA]</scope>
    <source>
        <strain evidence="2 3">SN35</strain>
    </source>
</reference>
<accession>A0A0E3UU59</accession>
<feature type="transmembrane region" description="Helical" evidence="1">
    <location>
        <begin position="6"/>
        <end position="23"/>
    </location>
</feature>
<feature type="transmembrane region" description="Helical" evidence="1">
    <location>
        <begin position="86"/>
        <end position="104"/>
    </location>
</feature>
<name>A0A0E3UU59_9FUSO</name>
<dbReference type="AlphaFoldDB" id="A0A0E3UU59"/>
<dbReference type="Proteomes" id="UP000033103">
    <property type="component" value="Chromosome"/>
</dbReference>
<evidence type="ECO:0000313" key="2">
    <source>
        <dbReference type="EMBL" id="AKC95949.1"/>
    </source>
</evidence>
<dbReference type="EMBL" id="CP011280">
    <property type="protein sequence ID" value="AKC95949.1"/>
    <property type="molecule type" value="Genomic_DNA"/>
</dbReference>
<dbReference type="RefSeq" id="WP_046329053.1">
    <property type="nucleotide sequence ID" value="NZ_CP011280.1"/>
</dbReference>
<keyword evidence="1" id="KW-0812">Transmembrane</keyword>
<evidence type="ECO:0000313" key="3">
    <source>
        <dbReference type="Proteomes" id="UP000033103"/>
    </source>
</evidence>
<dbReference type="KEGG" id="sns:VC03_05605"/>
<keyword evidence="1" id="KW-0472">Membrane</keyword>
<evidence type="ECO:0000256" key="1">
    <source>
        <dbReference type="SAM" id="Phobius"/>
    </source>
</evidence>
<organism evidence="2 3">
    <name type="scientific">Sneathia vaginalis</name>
    <dbReference type="NCBI Taxonomy" id="187101"/>
    <lineage>
        <taxon>Bacteria</taxon>
        <taxon>Fusobacteriati</taxon>
        <taxon>Fusobacteriota</taxon>
        <taxon>Fusobacteriia</taxon>
        <taxon>Fusobacteriales</taxon>
        <taxon>Leptotrichiaceae</taxon>
        <taxon>Sneathia</taxon>
    </lineage>
</organism>
<dbReference type="OrthoDB" id="3173919at2"/>
<protein>
    <recommendedName>
        <fullName evidence="4">SdpI family protein</fullName>
    </recommendedName>
</protein>
<dbReference type="HOGENOM" id="CLU_2155157_0_0_0"/>
<evidence type="ECO:0008006" key="4">
    <source>
        <dbReference type="Google" id="ProtNLM"/>
    </source>
</evidence>
<sequence length="110" mass="12909">MKYFFLVIDYLIPILLIISYPYWKKIANGPINNACGIRTKNSMKNQENWKRINMLCGKISMILGVVLFIFVSVVLYFNILPMEWNALMLTVICSCSFVFMCIYIDNKFDK</sequence>
<dbReference type="PATRIC" id="fig|1069640.6.peg.1112"/>
<proteinExistence type="predicted"/>
<gene>
    <name evidence="2" type="ORF">VC03_05605</name>
</gene>
<keyword evidence="1" id="KW-1133">Transmembrane helix</keyword>
<dbReference type="InterPro" id="IPR025962">
    <property type="entry name" value="SdpI/YhfL"/>
</dbReference>
<keyword evidence="3" id="KW-1185">Reference proteome</keyword>
<dbReference type="STRING" id="187101.VC03_05605"/>
<feature type="transmembrane region" description="Helical" evidence="1">
    <location>
        <begin position="59"/>
        <end position="80"/>
    </location>
</feature>
<dbReference type="Pfam" id="PF13630">
    <property type="entry name" value="SdpI"/>
    <property type="match status" value="1"/>
</dbReference>